<accession>A0A1H3VS12</accession>
<proteinExistence type="predicted"/>
<gene>
    <name evidence="1" type="ORF">SAMN05660648_00530</name>
</gene>
<protein>
    <recommendedName>
        <fullName evidence="3">AP2 domain-containing protein</fullName>
    </recommendedName>
</protein>
<reference evidence="1 2" key="1">
    <citation type="submission" date="2016-10" db="EMBL/GenBank/DDBJ databases">
        <authorList>
            <person name="de Groot N.N."/>
        </authorList>
    </citation>
    <scope>NUCLEOTIDE SEQUENCE [LARGE SCALE GENOMIC DNA]</scope>
    <source>
        <strain evidence="1 2">DSM 2872</strain>
    </source>
</reference>
<organism evidence="1 2">
    <name type="scientific">Selenomonas ruminantium</name>
    <dbReference type="NCBI Taxonomy" id="971"/>
    <lineage>
        <taxon>Bacteria</taxon>
        <taxon>Bacillati</taxon>
        <taxon>Bacillota</taxon>
        <taxon>Negativicutes</taxon>
        <taxon>Selenomonadales</taxon>
        <taxon>Selenomonadaceae</taxon>
        <taxon>Selenomonas</taxon>
    </lineage>
</organism>
<evidence type="ECO:0000313" key="2">
    <source>
        <dbReference type="Proteomes" id="UP000183469"/>
    </source>
</evidence>
<sequence>MDKTIHIGDRFGHLIVIDKDKRPRHNASWLCRCDCGKEIYSYTSRLIRGKHRSCGCTDHTKRNSMADLTGRQTGHLTVISRSPNHRRKSSWLCRCDCGNTIELPASSILSGKKTSCGCVHHAAKHPYDDLTGRHFGHLTVVARSSNPKNQNLWLCICDCGEEVQIFSSGLLNGKYTSCGKCKYRHLRTKEDMIGKRFSHLTVERIVEVEPGLFKLLCLCDCGEYTLADTAELTYGYKRSCGCDLQKRPRPKMVRHWITNAQKLKTNDSIRYHKANSNTGLKGIHMRKRLAHNAYEVSITSQGQYHYIGHFPTLEEAKAARLTAEETYFAPLIRQLDGESDPANEPDT</sequence>
<dbReference type="OrthoDB" id="552713at2"/>
<evidence type="ECO:0000313" key="1">
    <source>
        <dbReference type="EMBL" id="SDZ77603.1"/>
    </source>
</evidence>
<dbReference type="RefSeq" id="WP_143035121.1">
    <property type="nucleotide sequence ID" value="NZ_FNQG01000002.1"/>
</dbReference>
<evidence type="ECO:0008006" key="3">
    <source>
        <dbReference type="Google" id="ProtNLM"/>
    </source>
</evidence>
<dbReference type="AlphaFoldDB" id="A0A1H3VS12"/>
<dbReference type="Proteomes" id="UP000183469">
    <property type="component" value="Unassembled WGS sequence"/>
</dbReference>
<dbReference type="EMBL" id="FNQG01000002">
    <property type="protein sequence ID" value="SDZ77603.1"/>
    <property type="molecule type" value="Genomic_DNA"/>
</dbReference>
<name>A0A1H3VS12_SELRU</name>